<comment type="caution">
    <text evidence="2">The sequence shown here is derived from an EMBL/GenBank/DDBJ whole genome shotgun (WGS) entry which is preliminary data.</text>
</comment>
<dbReference type="SUPFAM" id="SSF52540">
    <property type="entry name" value="P-loop containing nucleoside triphosphate hydrolases"/>
    <property type="match status" value="1"/>
</dbReference>
<dbReference type="InterPro" id="IPR027417">
    <property type="entry name" value="P-loop_NTPase"/>
</dbReference>
<dbReference type="AlphaFoldDB" id="A0A438AGS4"/>
<name>A0A438AGS4_9RHOB</name>
<evidence type="ECO:0000313" key="3">
    <source>
        <dbReference type="Proteomes" id="UP000285908"/>
    </source>
</evidence>
<dbReference type="EMBL" id="RQXX01000003">
    <property type="protein sequence ID" value="RVV97913.1"/>
    <property type="molecule type" value="Genomic_DNA"/>
</dbReference>
<proteinExistence type="predicted"/>
<dbReference type="PANTHER" id="PTHR43869">
    <property type="entry name" value="GLYCINE BETAINE/PROLINE BETAINE TRANSPORT SYSTEM ATP-BINDING PROTEIN PROV"/>
    <property type="match status" value="1"/>
</dbReference>
<dbReference type="RefSeq" id="WP_127906578.1">
    <property type="nucleotide sequence ID" value="NZ_RQXX01000003.1"/>
</dbReference>
<accession>A0A438AGS4</accession>
<dbReference type="OrthoDB" id="9802264at2"/>
<dbReference type="PANTHER" id="PTHR43869:SF1">
    <property type="entry name" value="GLYCINE BETAINE_PROLINE BETAINE TRANSPORT SYSTEM ATP-BINDING PROTEIN PROV"/>
    <property type="match status" value="1"/>
</dbReference>
<feature type="compositionally biased region" description="Basic residues" evidence="1">
    <location>
        <begin position="104"/>
        <end position="122"/>
    </location>
</feature>
<protein>
    <submittedName>
        <fullName evidence="2">Uncharacterized protein</fullName>
    </submittedName>
</protein>
<organism evidence="2 3">
    <name type="scientific">Mesobaculum littorinae</name>
    <dbReference type="NCBI Taxonomy" id="2486419"/>
    <lineage>
        <taxon>Bacteria</taxon>
        <taxon>Pseudomonadati</taxon>
        <taxon>Pseudomonadota</taxon>
        <taxon>Alphaproteobacteria</taxon>
        <taxon>Rhodobacterales</taxon>
        <taxon>Roseobacteraceae</taxon>
        <taxon>Mesobaculum</taxon>
    </lineage>
</organism>
<evidence type="ECO:0000256" key="1">
    <source>
        <dbReference type="SAM" id="MobiDB-lite"/>
    </source>
</evidence>
<keyword evidence="3" id="KW-1185">Reference proteome</keyword>
<evidence type="ECO:0000313" key="2">
    <source>
        <dbReference type="EMBL" id="RVV97913.1"/>
    </source>
</evidence>
<feature type="region of interest" description="Disordered" evidence="1">
    <location>
        <begin position="71"/>
        <end position="122"/>
    </location>
</feature>
<dbReference type="InterPro" id="IPR051921">
    <property type="entry name" value="ABC_osmolyte_uptake_ATP-bind"/>
</dbReference>
<sequence>MSRKLHKTAVFTTHDLDAAIRMGDHIAIMNDGVIVQTGTPQEIVFTSKDDYVAQFVTGISRTGLMRTANIMSPLDGRPATGKTTRASGRGARPGSTGSGAGHSRPGRKIASRTYRRHRRPARLKGIRSTDLRNIFDTDWVPVGTWV</sequence>
<dbReference type="Proteomes" id="UP000285908">
    <property type="component" value="Unassembled WGS sequence"/>
</dbReference>
<dbReference type="Gene3D" id="3.40.50.300">
    <property type="entry name" value="P-loop containing nucleotide triphosphate hydrolases"/>
    <property type="match status" value="1"/>
</dbReference>
<gene>
    <name evidence="2" type="ORF">EKE94_10595</name>
</gene>
<reference evidence="2 3" key="1">
    <citation type="submission" date="2018-11" db="EMBL/GenBank/DDBJ databases">
        <title>Mesobaculum littorinae gen. nov., sp. nov., isolated from Littorina scabra that represents a novel genus of the order Rhodobacteraceae.</title>
        <authorList>
            <person name="Li F."/>
        </authorList>
    </citation>
    <scope>NUCLEOTIDE SEQUENCE [LARGE SCALE GENOMIC DNA]</scope>
    <source>
        <strain evidence="2 3">M0103</strain>
    </source>
</reference>